<dbReference type="PROSITE" id="PS00018">
    <property type="entry name" value="EF_HAND_1"/>
    <property type="match status" value="1"/>
</dbReference>
<dbReference type="InterPro" id="IPR023828">
    <property type="entry name" value="Peptidase_S8_Ser-AS"/>
</dbReference>
<dbReference type="PROSITE" id="PS00138">
    <property type="entry name" value="SUBTILASE_SER"/>
    <property type="match status" value="1"/>
</dbReference>
<dbReference type="InterPro" id="IPR018247">
    <property type="entry name" value="EF_Hand_1_Ca_BS"/>
</dbReference>
<dbReference type="InterPro" id="IPR000209">
    <property type="entry name" value="Peptidase_S8/S53_dom"/>
</dbReference>
<comment type="caution">
    <text evidence="8">The sequence shown here is derived from an EMBL/GenBank/DDBJ whole genome shotgun (WGS) entry which is preliminary data.</text>
</comment>
<protein>
    <recommendedName>
        <fullName evidence="7">EF-hand domain-containing protein</fullName>
    </recommendedName>
</protein>
<feature type="domain" description="EF-hand" evidence="7">
    <location>
        <begin position="186"/>
        <end position="221"/>
    </location>
</feature>
<evidence type="ECO:0000256" key="2">
    <source>
        <dbReference type="ARBA" id="ARBA00022670"/>
    </source>
</evidence>
<proteinExistence type="inferred from homology"/>
<dbReference type="SUPFAM" id="SSF52743">
    <property type="entry name" value="Subtilisin-like"/>
    <property type="match status" value="1"/>
</dbReference>
<dbReference type="Proteomes" id="UP000218831">
    <property type="component" value="Unassembled WGS sequence"/>
</dbReference>
<sequence length="1006" mass="110245">MLKKLSAKLFIFIFLLPLFGASQSQQNDYFPNRLIIKYKSDQKFQQIQNKIGSNPKSAVQQLLNKYGARLSRPLLSAKTQQMIKAQQVPAANDVLRIEEVIFNHSIDPAQLAYKINRMPGVDYAEPRYIRHMNAEPNDPDIQKFVDAHNFTDAWDLSKGSRDIIIAVVDGGVDYTHSELNENLWINQDEIPATVFKQADENDDGEVTASEVWMYLEQNSADHNGDGSITLEDALHNDSDFTDANDNDNNEFTDDLFGWDFWESGSDGQNITQDNNPMHDATDHGTHVAGIAAAKTDNGEGIASAAYNATYIPIKAGGAPNFDDVIGFGYEGILYAANNGADIINCSWSGGSASQAEEDITNLATQMGSLVIASAGNEASRTEYPARYDKTIAVGSIDTENNRSSYSNFGYNLDVLATGTDILSTSYNNNYISKTGTSMSAPVVSGLASLVGDLYPNWKPERIGMQIRASANYIDDSNPDLENQLGHGSIDAYQALNTNLPGLKVVSQEFINNEENKLSLGEEGIIELTITNVGNTTSNLELELLSLNESEVQLENSRQQLGSFATGDTMDLSFPIKISSNFDLTEIPAFRLEFIDNSLDYNDFNALVYEDMFFEVIAGNNVKTSFGAEGTFGFSDPLAGRGGVGFIPRYPDGTGGYKEGDNLLFEGGLIMQFNEELFDAVRTTGGNVSRDFLPQDAVTILPTTNGNGLKGSTRFVTLNDSAKRASIQLETFAFNDHAINKVVFVKYTITNPSQFITMENMYVGLFNDWDIGSNSGNNNISYSENDSLLYISDASSSSTQPTVAVAHLGPMSGALAIDNTIEGRQDSLTFGIYAGFSDSEKEASLTAGTVRTDLQNTDISAVTSSGPYTLNPGADITVGFLYAFGEDLNELRDQITEARSRNFFEVSPTGRATADEIPQQTELFQNYPNPFNEETEIHFDLDHDSHVTLSVFDVLGRKVRQIADTNLDAGAHFLTFNARNLSSGVYFIRLETDRDSQTIPITKIKAP</sequence>
<comment type="similarity">
    <text evidence="1 5">Belongs to the peptidase S8 family.</text>
</comment>
<dbReference type="InterPro" id="IPR026444">
    <property type="entry name" value="Secre_tail"/>
</dbReference>
<evidence type="ECO:0000256" key="5">
    <source>
        <dbReference type="PROSITE-ProRule" id="PRU01240"/>
    </source>
</evidence>
<feature type="active site" description="Charge relay system" evidence="5">
    <location>
        <position position="283"/>
    </location>
</feature>
<keyword evidence="4 5" id="KW-0720">Serine protease</keyword>
<evidence type="ECO:0000259" key="7">
    <source>
        <dbReference type="PROSITE" id="PS50222"/>
    </source>
</evidence>
<dbReference type="InterPro" id="IPR002048">
    <property type="entry name" value="EF_hand_dom"/>
</dbReference>
<dbReference type="PROSITE" id="PS51892">
    <property type="entry name" value="SUBTILASE"/>
    <property type="match status" value="1"/>
</dbReference>
<feature type="signal peptide" evidence="6">
    <location>
        <begin position="1"/>
        <end position="20"/>
    </location>
</feature>
<dbReference type="PROSITE" id="PS50222">
    <property type="entry name" value="EF_HAND_2"/>
    <property type="match status" value="1"/>
</dbReference>
<keyword evidence="6" id="KW-0732">Signal</keyword>
<evidence type="ECO:0000313" key="8">
    <source>
        <dbReference type="EMBL" id="PAU94963.1"/>
    </source>
</evidence>
<dbReference type="RefSeq" id="WP_095605830.1">
    <property type="nucleotide sequence ID" value="NZ_NSKE01000003.1"/>
</dbReference>
<feature type="chain" id="PRO_5012494300" description="EF-hand domain-containing protein" evidence="6">
    <location>
        <begin position="21"/>
        <end position="1006"/>
    </location>
</feature>
<reference evidence="8 9" key="1">
    <citation type="submission" date="2017-08" db="EMBL/GenBank/DDBJ databases">
        <title>Aliifodinibius alkalisoli sp. nov., isolated from saline alkaline soil.</title>
        <authorList>
            <person name="Liu D."/>
            <person name="Zhang G."/>
        </authorList>
    </citation>
    <scope>NUCLEOTIDE SEQUENCE [LARGE SCALE GENOMIC DNA]</scope>
    <source>
        <strain evidence="8 9">WN023</strain>
    </source>
</reference>
<dbReference type="GO" id="GO:0006508">
    <property type="term" value="P:proteolysis"/>
    <property type="evidence" value="ECO:0007669"/>
    <property type="project" value="UniProtKB-KW"/>
</dbReference>
<dbReference type="EMBL" id="NSKE01000003">
    <property type="protein sequence ID" value="PAU94963.1"/>
    <property type="molecule type" value="Genomic_DNA"/>
</dbReference>
<dbReference type="GO" id="GO:0005509">
    <property type="term" value="F:calcium ion binding"/>
    <property type="evidence" value="ECO:0007669"/>
    <property type="project" value="InterPro"/>
</dbReference>
<dbReference type="InterPro" id="IPR015500">
    <property type="entry name" value="Peptidase_S8_subtilisin-rel"/>
</dbReference>
<evidence type="ECO:0000313" key="9">
    <source>
        <dbReference type="Proteomes" id="UP000218831"/>
    </source>
</evidence>
<dbReference type="PROSITE" id="PS00137">
    <property type="entry name" value="SUBTILASE_HIS"/>
    <property type="match status" value="1"/>
</dbReference>
<evidence type="ECO:0000256" key="3">
    <source>
        <dbReference type="ARBA" id="ARBA00022801"/>
    </source>
</evidence>
<dbReference type="InterPro" id="IPR011992">
    <property type="entry name" value="EF-hand-dom_pair"/>
</dbReference>
<dbReference type="PANTHER" id="PTHR43806:SF11">
    <property type="entry name" value="CEREVISIN-RELATED"/>
    <property type="match status" value="1"/>
</dbReference>
<keyword evidence="3 5" id="KW-0378">Hydrolase</keyword>
<dbReference type="GO" id="GO:0004252">
    <property type="term" value="F:serine-type endopeptidase activity"/>
    <property type="evidence" value="ECO:0007669"/>
    <property type="project" value="UniProtKB-UniRule"/>
</dbReference>
<dbReference type="PRINTS" id="PR00723">
    <property type="entry name" value="SUBTILISIN"/>
</dbReference>
<organism evidence="8 9">
    <name type="scientific">Fodinibius salipaludis</name>
    <dbReference type="NCBI Taxonomy" id="2032627"/>
    <lineage>
        <taxon>Bacteria</taxon>
        <taxon>Pseudomonadati</taxon>
        <taxon>Balneolota</taxon>
        <taxon>Balneolia</taxon>
        <taxon>Balneolales</taxon>
        <taxon>Balneolaceae</taxon>
        <taxon>Fodinibius</taxon>
    </lineage>
</organism>
<dbReference type="SUPFAM" id="SSF47473">
    <property type="entry name" value="EF-hand"/>
    <property type="match status" value="1"/>
</dbReference>
<accession>A0A2A2GDH8</accession>
<dbReference type="InterPro" id="IPR050131">
    <property type="entry name" value="Peptidase_S8_subtilisin-like"/>
</dbReference>
<dbReference type="Pfam" id="PF18962">
    <property type="entry name" value="Por_Secre_tail"/>
    <property type="match status" value="1"/>
</dbReference>
<dbReference type="Pfam" id="PF00082">
    <property type="entry name" value="Peptidase_S8"/>
    <property type="match status" value="1"/>
</dbReference>
<evidence type="ECO:0000256" key="1">
    <source>
        <dbReference type="ARBA" id="ARBA00011073"/>
    </source>
</evidence>
<dbReference type="InterPro" id="IPR036852">
    <property type="entry name" value="Peptidase_S8/S53_dom_sf"/>
</dbReference>
<dbReference type="Gene3D" id="2.60.40.4070">
    <property type="match status" value="1"/>
</dbReference>
<dbReference type="NCBIfam" id="TIGR04183">
    <property type="entry name" value="Por_Secre_tail"/>
    <property type="match status" value="1"/>
</dbReference>
<dbReference type="Gene3D" id="3.40.50.200">
    <property type="entry name" value="Peptidase S8/S53 domain"/>
    <property type="match status" value="1"/>
</dbReference>
<feature type="active site" description="Charge relay system" evidence="5">
    <location>
        <position position="169"/>
    </location>
</feature>
<feature type="active site" description="Charge relay system" evidence="5">
    <location>
        <position position="437"/>
    </location>
</feature>
<keyword evidence="2 5" id="KW-0645">Protease</keyword>
<dbReference type="AlphaFoldDB" id="A0A2A2GDH8"/>
<dbReference type="PANTHER" id="PTHR43806">
    <property type="entry name" value="PEPTIDASE S8"/>
    <property type="match status" value="1"/>
</dbReference>
<evidence type="ECO:0000256" key="4">
    <source>
        <dbReference type="ARBA" id="ARBA00022825"/>
    </source>
</evidence>
<dbReference type="OrthoDB" id="9813435at2"/>
<keyword evidence="9" id="KW-1185">Reference proteome</keyword>
<dbReference type="InterPro" id="IPR022398">
    <property type="entry name" value="Peptidase_S8_His-AS"/>
</dbReference>
<gene>
    <name evidence="8" type="ORF">CK503_05725</name>
</gene>
<evidence type="ECO:0000256" key="6">
    <source>
        <dbReference type="SAM" id="SignalP"/>
    </source>
</evidence>
<name>A0A2A2GDH8_9BACT</name>